<organism evidence="2 3">
    <name type="scientific">Bombardia bombarda</name>
    <dbReference type="NCBI Taxonomy" id="252184"/>
    <lineage>
        <taxon>Eukaryota</taxon>
        <taxon>Fungi</taxon>
        <taxon>Dikarya</taxon>
        <taxon>Ascomycota</taxon>
        <taxon>Pezizomycotina</taxon>
        <taxon>Sordariomycetes</taxon>
        <taxon>Sordariomycetidae</taxon>
        <taxon>Sordariales</taxon>
        <taxon>Lasiosphaeriaceae</taxon>
        <taxon>Bombardia</taxon>
    </lineage>
</organism>
<feature type="compositionally biased region" description="Polar residues" evidence="1">
    <location>
        <begin position="727"/>
        <end position="740"/>
    </location>
</feature>
<feature type="region of interest" description="Disordered" evidence="1">
    <location>
        <begin position="724"/>
        <end position="788"/>
    </location>
</feature>
<evidence type="ECO:0000313" key="2">
    <source>
        <dbReference type="EMBL" id="KAK0637323.1"/>
    </source>
</evidence>
<evidence type="ECO:0000256" key="1">
    <source>
        <dbReference type="SAM" id="MobiDB-lite"/>
    </source>
</evidence>
<gene>
    <name evidence="2" type="ORF">B0T17DRAFT_106661</name>
</gene>
<comment type="caution">
    <text evidence="2">The sequence shown here is derived from an EMBL/GenBank/DDBJ whole genome shotgun (WGS) entry which is preliminary data.</text>
</comment>
<name>A0AA39XNK3_9PEZI</name>
<sequence>MSTPPAYGDLDANAIAPESRDPTINNAINTHKSELTELMQPWSLDRRDGSVLAIVTMPPDTGSSLSMACNGQRWKDLYLRMDFDKLSRLGSSKINDLLVPKAQERFRRRHAALSAEIKHYGMDYIIDLTPPTEGGELADLLSTLWLPKMVKLWFLAGRFFPDPIIQDGPVQSIHDKRPLAEKAVGAILSLGHDDVCRSRSCLSDYHHWMVDDDVPGIIDDDKYIPSFRRIEDYCPIRHRVAIMRILRAVNSHSLLINSAARMWTVAQVAIHLEIPQVVVDPITQWLIAPPNTKFIEICPEKAFQLALKLKIPSVLTSAFRILVSERAVDLADDDFRKRNSKTTWIGRKRDDYGDFPSDPIEYASRNMVDRMNGILERLKADDVFSNLGTRNSQWEKLLNLGPSINTSGSPELQKSYAALIDALITTWKKHVARGLREDYIRDHLKHLIEAQRAHYLTQEERKAASLVDLYRGLNPLQTFLAPFFWDYLKDPYWLIIVSTLEVEQRVYEFNQSVRNAIIGGRITVNPSSDDDFSGEFNLKLFQNRLQLGVQTLCNRVLERRTNGATTEEDIPCYLSDHLILSLDDKEFNYLPMWAGGLDDETGGVFQDAIPPAEMGPSEPGPGYHTGHTVATDTDTMTIGGGPSTVAASDMGFRNLEIASVARSMDAEQSITTIGPARNVVMAAPSITSSEQFSASHDMHYGDAMFAQPAAHQAQGQAIVQYVESDSDSATMSQGFTASNDGNEEEDESMSHLPEVMADDSLSVTMDEDDDFMSDNSSSTLGESDFDML</sequence>
<accession>A0AA39XNK3</accession>
<dbReference type="Proteomes" id="UP001174934">
    <property type="component" value="Unassembled WGS sequence"/>
</dbReference>
<dbReference type="AlphaFoldDB" id="A0AA39XNK3"/>
<evidence type="ECO:0000313" key="3">
    <source>
        <dbReference type="Proteomes" id="UP001174934"/>
    </source>
</evidence>
<protein>
    <submittedName>
        <fullName evidence="2">Uncharacterized protein</fullName>
    </submittedName>
</protein>
<keyword evidence="3" id="KW-1185">Reference proteome</keyword>
<proteinExistence type="predicted"/>
<dbReference type="EMBL" id="JAULSR010000001">
    <property type="protein sequence ID" value="KAK0637323.1"/>
    <property type="molecule type" value="Genomic_DNA"/>
</dbReference>
<reference evidence="2" key="1">
    <citation type="submission" date="2023-06" db="EMBL/GenBank/DDBJ databases">
        <title>Genome-scale phylogeny and comparative genomics of the fungal order Sordariales.</title>
        <authorList>
            <consortium name="Lawrence Berkeley National Laboratory"/>
            <person name="Hensen N."/>
            <person name="Bonometti L."/>
            <person name="Westerberg I."/>
            <person name="Brannstrom I.O."/>
            <person name="Guillou S."/>
            <person name="Cros-Aarteil S."/>
            <person name="Calhoun S."/>
            <person name="Haridas S."/>
            <person name="Kuo A."/>
            <person name="Mondo S."/>
            <person name="Pangilinan J."/>
            <person name="Riley R."/>
            <person name="LaButti K."/>
            <person name="Andreopoulos B."/>
            <person name="Lipzen A."/>
            <person name="Chen C."/>
            <person name="Yanf M."/>
            <person name="Daum C."/>
            <person name="Ng V."/>
            <person name="Clum A."/>
            <person name="Steindorff A."/>
            <person name="Ohm R."/>
            <person name="Martin F."/>
            <person name="Silar P."/>
            <person name="Natvig D."/>
            <person name="Lalanne C."/>
            <person name="Gautier V."/>
            <person name="Ament-velasquez S.L."/>
            <person name="Kruys A."/>
            <person name="Hutchinson M.I."/>
            <person name="Powell A.J."/>
            <person name="Barry K."/>
            <person name="Miller A.N."/>
            <person name="Grigoriev I.V."/>
            <person name="Debuchy R."/>
            <person name="Gladieux P."/>
            <person name="Thoren M.H."/>
            <person name="Johannesson H."/>
        </authorList>
    </citation>
    <scope>NUCLEOTIDE SEQUENCE</scope>
    <source>
        <strain evidence="2">SMH3391-2</strain>
    </source>
</reference>
<feature type="region of interest" description="Disordered" evidence="1">
    <location>
        <begin position="1"/>
        <end position="22"/>
    </location>
</feature>